<dbReference type="EMBL" id="CP043494">
    <property type="protein sequence ID" value="WNG45043.1"/>
    <property type="molecule type" value="Genomic_DNA"/>
</dbReference>
<dbReference type="GO" id="GO:0016301">
    <property type="term" value="F:kinase activity"/>
    <property type="evidence" value="ECO:0007669"/>
    <property type="project" value="UniProtKB-KW"/>
</dbReference>
<dbReference type="RefSeq" id="WP_395819053.1">
    <property type="nucleotide sequence ID" value="NZ_CP043494.1"/>
</dbReference>
<accession>A0ABY9WP76</accession>
<sequence>MKPDKSHEARGDAMSAVAMARRPKQMLVTNGESRSRLTAVSTRMDDADSQYLDLCALARHAVALLHATGHVEATEIQLELPDEPVFARVSRRRTEQVMLHLLTDAVGAHRSEGASLRAVRLGVEPQDDFGDYGPSFHLRYAARDTVEQEPGKLTGSARAESLTVARELVETLGGHLAVRNHGQTGTTVTVTVELPDQGTASW</sequence>
<dbReference type="Proteomes" id="UP001611383">
    <property type="component" value="Chromosome"/>
</dbReference>
<keyword evidence="1" id="KW-0808">Transferase</keyword>
<gene>
    <name evidence="1" type="ORF">F0U60_13730</name>
</gene>
<dbReference type="InterPro" id="IPR036890">
    <property type="entry name" value="HATPase_C_sf"/>
</dbReference>
<organism evidence="1 2">
    <name type="scientific">Archangium minus</name>
    <dbReference type="NCBI Taxonomy" id="83450"/>
    <lineage>
        <taxon>Bacteria</taxon>
        <taxon>Pseudomonadati</taxon>
        <taxon>Myxococcota</taxon>
        <taxon>Myxococcia</taxon>
        <taxon>Myxococcales</taxon>
        <taxon>Cystobacterineae</taxon>
        <taxon>Archangiaceae</taxon>
        <taxon>Archangium</taxon>
    </lineage>
</organism>
<name>A0ABY9WP76_9BACT</name>
<protein>
    <submittedName>
        <fullName evidence="1">Sensor histidine kinase</fullName>
    </submittedName>
</protein>
<keyword evidence="1" id="KW-0418">Kinase</keyword>
<evidence type="ECO:0000313" key="2">
    <source>
        <dbReference type="Proteomes" id="UP001611383"/>
    </source>
</evidence>
<evidence type="ECO:0000313" key="1">
    <source>
        <dbReference type="EMBL" id="WNG45043.1"/>
    </source>
</evidence>
<keyword evidence="2" id="KW-1185">Reference proteome</keyword>
<proteinExistence type="predicted"/>
<dbReference type="SUPFAM" id="SSF55874">
    <property type="entry name" value="ATPase domain of HSP90 chaperone/DNA topoisomerase II/histidine kinase"/>
    <property type="match status" value="1"/>
</dbReference>
<dbReference type="Gene3D" id="3.30.565.10">
    <property type="entry name" value="Histidine kinase-like ATPase, C-terminal domain"/>
    <property type="match status" value="1"/>
</dbReference>
<reference evidence="1 2" key="1">
    <citation type="submission" date="2019-08" db="EMBL/GenBank/DDBJ databases">
        <title>Archangium and Cystobacter genomes.</title>
        <authorList>
            <person name="Chen I.-C.K."/>
            <person name="Wielgoss S."/>
        </authorList>
    </citation>
    <scope>NUCLEOTIDE SEQUENCE [LARGE SCALE GENOMIC DNA]</scope>
    <source>
        <strain evidence="1 2">Cbm 6</strain>
    </source>
</reference>